<dbReference type="EMBL" id="JARJLG010000194">
    <property type="protein sequence ID" value="KAJ7729993.1"/>
    <property type="molecule type" value="Genomic_DNA"/>
</dbReference>
<comment type="caution">
    <text evidence="1">The sequence shown here is derived from an EMBL/GenBank/DDBJ whole genome shotgun (WGS) entry which is preliminary data.</text>
</comment>
<gene>
    <name evidence="1" type="ORF">DFH07DRAFT_781761</name>
</gene>
<dbReference type="Proteomes" id="UP001215280">
    <property type="component" value="Unassembled WGS sequence"/>
</dbReference>
<keyword evidence="2" id="KW-1185">Reference proteome</keyword>
<name>A0AAD7HWL6_9AGAR</name>
<evidence type="ECO:0000313" key="2">
    <source>
        <dbReference type="Proteomes" id="UP001215280"/>
    </source>
</evidence>
<accession>A0AAD7HWL6</accession>
<proteinExistence type="predicted"/>
<reference evidence="1" key="1">
    <citation type="submission" date="2023-03" db="EMBL/GenBank/DDBJ databases">
        <title>Massive genome expansion in bonnet fungi (Mycena s.s.) driven by repeated elements and novel gene families across ecological guilds.</title>
        <authorList>
            <consortium name="Lawrence Berkeley National Laboratory"/>
            <person name="Harder C.B."/>
            <person name="Miyauchi S."/>
            <person name="Viragh M."/>
            <person name="Kuo A."/>
            <person name="Thoen E."/>
            <person name="Andreopoulos B."/>
            <person name="Lu D."/>
            <person name="Skrede I."/>
            <person name="Drula E."/>
            <person name="Henrissat B."/>
            <person name="Morin E."/>
            <person name="Kohler A."/>
            <person name="Barry K."/>
            <person name="LaButti K."/>
            <person name="Morin E."/>
            <person name="Salamov A."/>
            <person name="Lipzen A."/>
            <person name="Mereny Z."/>
            <person name="Hegedus B."/>
            <person name="Baldrian P."/>
            <person name="Stursova M."/>
            <person name="Weitz H."/>
            <person name="Taylor A."/>
            <person name="Grigoriev I.V."/>
            <person name="Nagy L.G."/>
            <person name="Martin F."/>
            <person name="Kauserud H."/>
        </authorList>
    </citation>
    <scope>NUCLEOTIDE SEQUENCE</scope>
    <source>
        <strain evidence="1">CBHHK188m</strain>
    </source>
</reference>
<protein>
    <submittedName>
        <fullName evidence="1">Uncharacterized protein</fullName>
    </submittedName>
</protein>
<sequence length="351" mass="39486">MRTNSFRLATQLDRSRDLPLRIKIMCASDLFCTEEEKDIFRILLQHSARWETISLDGCADLYSGIRNRGPLPLPILRTVRIEMWHDDDSPPLLDMFQYAPQLQEAFINKELWRYVINVGLPWPQLFRYGGSNSWSGHLEALCCASNLVECTLDVGDAPQPGPPHVPILMPQLLRLSLSHYGLLACLETLALVEFYCNCDCNSLSRDLPLILRRLPCTVEKLVLSADKYVPSLVGIVEAVPTVKHLGFLSCPPPDMLRSFLGSVSKLAPALEQMAFYLDDAEGYENLLGVAESSVWVAGRLPSLRMAVSGVGPNLNLHRIFSTEWNYYRQGVSRPPPVSRPLVNISSRHRDV</sequence>
<evidence type="ECO:0000313" key="1">
    <source>
        <dbReference type="EMBL" id="KAJ7729993.1"/>
    </source>
</evidence>
<dbReference type="AlphaFoldDB" id="A0AAD7HWL6"/>
<organism evidence="1 2">
    <name type="scientific">Mycena maculata</name>
    <dbReference type="NCBI Taxonomy" id="230809"/>
    <lineage>
        <taxon>Eukaryota</taxon>
        <taxon>Fungi</taxon>
        <taxon>Dikarya</taxon>
        <taxon>Basidiomycota</taxon>
        <taxon>Agaricomycotina</taxon>
        <taxon>Agaricomycetes</taxon>
        <taxon>Agaricomycetidae</taxon>
        <taxon>Agaricales</taxon>
        <taxon>Marasmiineae</taxon>
        <taxon>Mycenaceae</taxon>
        <taxon>Mycena</taxon>
    </lineage>
</organism>